<dbReference type="SUPFAM" id="SSF53098">
    <property type="entry name" value="Ribonuclease H-like"/>
    <property type="match status" value="1"/>
</dbReference>
<name>A0A0J7YMR2_BETVV</name>
<dbReference type="OMA" id="EAMICYQ"/>
<dbReference type="OrthoDB" id="1937594at2759"/>
<dbReference type="AlphaFoldDB" id="A0A0J7YMR2"/>
<dbReference type="eggNOG" id="KOG1121">
    <property type="taxonomic scope" value="Eukaryota"/>
</dbReference>
<reference evidence="2 3" key="1">
    <citation type="journal article" date="2014" name="Nature">
        <title>The genome of the recently domesticated crop plant sugar beet (Beta vulgaris).</title>
        <authorList>
            <person name="Dohm J.C."/>
            <person name="Minoche A.E."/>
            <person name="Holtgrawe D."/>
            <person name="Capella-Gutierrez S."/>
            <person name="Zakrzewski F."/>
            <person name="Tafer H."/>
            <person name="Rupp O."/>
            <person name="Sorensen T.R."/>
            <person name="Stracke R."/>
            <person name="Reinhardt R."/>
            <person name="Goesmann A."/>
            <person name="Kraft T."/>
            <person name="Schulz B."/>
            <person name="Stadler P.F."/>
            <person name="Schmidt T."/>
            <person name="Gabaldon T."/>
            <person name="Lehrach H."/>
            <person name="Weisshaar B."/>
            <person name="Himmelbauer H."/>
        </authorList>
    </citation>
    <scope>NUCLEOTIDE SEQUENCE [LARGE SCALE GENOMIC DNA]</scope>
    <source>
        <tissue evidence="2">Taproot</tissue>
    </source>
</reference>
<organism evidence="2 3">
    <name type="scientific">Beta vulgaris subsp. vulgaris</name>
    <name type="common">Beet</name>
    <dbReference type="NCBI Taxonomy" id="3555"/>
    <lineage>
        <taxon>Eukaryota</taxon>
        <taxon>Viridiplantae</taxon>
        <taxon>Streptophyta</taxon>
        <taxon>Embryophyta</taxon>
        <taxon>Tracheophyta</taxon>
        <taxon>Spermatophyta</taxon>
        <taxon>Magnoliopsida</taxon>
        <taxon>eudicotyledons</taxon>
        <taxon>Gunneridae</taxon>
        <taxon>Pentapetalae</taxon>
        <taxon>Caryophyllales</taxon>
        <taxon>Chenopodiaceae</taxon>
        <taxon>Betoideae</taxon>
        <taxon>Beta</taxon>
    </lineage>
</organism>
<feature type="non-terminal residue" evidence="2">
    <location>
        <position position="1"/>
    </location>
</feature>
<dbReference type="EMBL" id="KQ119589">
    <property type="protein sequence ID" value="KMS64884.1"/>
    <property type="molecule type" value="Genomic_DNA"/>
</dbReference>
<dbReference type="Gramene" id="KMS64884">
    <property type="protein sequence ID" value="KMS64884"/>
    <property type="gene ID" value="BVRB_041670"/>
</dbReference>
<dbReference type="Proteomes" id="UP000035740">
    <property type="component" value="Unassembled WGS sequence"/>
</dbReference>
<evidence type="ECO:0000259" key="1">
    <source>
        <dbReference type="Pfam" id="PF05699"/>
    </source>
</evidence>
<dbReference type="GO" id="GO:0046983">
    <property type="term" value="F:protein dimerization activity"/>
    <property type="evidence" value="ECO:0007669"/>
    <property type="project" value="InterPro"/>
</dbReference>
<evidence type="ECO:0000313" key="3">
    <source>
        <dbReference type="Proteomes" id="UP000035740"/>
    </source>
</evidence>
<dbReference type="PANTHER" id="PTHR23272:SF175">
    <property type="entry name" value="ZINC FINGER BED DOMAIN-CONTAINING PROTEIN RICESLEEPER 2-LIKE"/>
    <property type="match status" value="1"/>
</dbReference>
<accession>A0A0J7YMR2</accession>
<dbReference type="InterPro" id="IPR008906">
    <property type="entry name" value="HATC_C_dom"/>
</dbReference>
<proteinExistence type="predicted"/>
<keyword evidence="3" id="KW-1185">Reference proteome</keyword>
<gene>
    <name evidence="2" type="ORF">BVRB_041670</name>
</gene>
<dbReference type="Pfam" id="PF05699">
    <property type="entry name" value="Dimer_Tnp_hAT"/>
    <property type="match status" value="1"/>
</dbReference>
<evidence type="ECO:0000313" key="2">
    <source>
        <dbReference type="EMBL" id="KMS64884.1"/>
    </source>
</evidence>
<dbReference type="InterPro" id="IPR012337">
    <property type="entry name" value="RNaseH-like_sf"/>
</dbReference>
<dbReference type="PANTHER" id="PTHR23272">
    <property type="entry name" value="BED FINGER-RELATED"/>
    <property type="match status" value="1"/>
</dbReference>
<protein>
    <recommendedName>
        <fullName evidence="1">HAT C-terminal dimerisation domain-containing protein</fullName>
    </recommendedName>
</protein>
<feature type="domain" description="HAT C-terminal dimerisation" evidence="1">
    <location>
        <begin position="18"/>
        <end position="98"/>
    </location>
</feature>
<sequence>DFDEFSTKKATVASKDYLDMYFEDALLPRTTNLDVLMYWRNNSVRYPPLALMAKDILAVPVSTVASESGFSTGGRVLDSYRSSLKPSTVEAIICLRDWTFGEGK</sequence>